<evidence type="ECO:0000313" key="2">
    <source>
        <dbReference type="Proteomes" id="UP000825729"/>
    </source>
</evidence>
<dbReference type="Proteomes" id="UP000825729">
    <property type="component" value="Unassembled WGS sequence"/>
</dbReference>
<proteinExistence type="predicted"/>
<name>A0AAV7DSA8_ARIFI</name>
<gene>
    <name evidence="1" type="ORF">H6P81_019334</name>
</gene>
<accession>A0AAV7DSA8</accession>
<comment type="caution">
    <text evidence="1">The sequence shown here is derived from an EMBL/GenBank/DDBJ whole genome shotgun (WGS) entry which is preliminary data.</text>
</comment>
<evidence type="ECO:0000313" key="1">
    <source>
        <dbReference type="EMBL" id="KAG9439169.1"/>
    </source>
</evidence>
<keyword evidence="2" id="KW-1185">Reference proteome</keyword>
<reference evidence="1 2" key="1">
    <citation type="submission" date="2021-07" db="EMBL/GenBank/DDBJ databases">
        <title>The Aristolochia fimbriata genome: insights into angiosperm evolution, floral development and chemical biosynthesis.</title>
        <authorList>
            <person name="Jiao Y."/>
        </authorList>
    </citation>
    <scope>NUCLEOTIDE SEQUENCE [LARGE SCALE GENOMIC DNA]</scope>
    <source>
        <strain evidence="1">IBCAS-2021</strain>
        <tissue evidence="1">Leaf</tissue>
    </source>
</reference>
<dbReference type="AlphaFoldDB" id="A0AAV7DSA8"/>
<sequence length="96" mass="11045">MPLTRLQFIPQCIAQQTFAHQPQSPLQSFIPEGKLKTVCKSTNLPLVPVQKSEGFYLFQDCSLRTVYEEAKETLKVKQQKIVQKCRTNRFDVGQIC</sequence>
<dbReference type="EMBL" id="JAINDJ010000008">
    <property type="protein sequence ID" value="KAG9439169.1"/>
    <property type="molecule type" value="Genomic_DNA"/>
</dbReference>
<protein>
    <submittedName>
        <fullName evidence="1">Uncharacterized protein</fullName>
    </submittedName>
</protein>
<organism evidence="1 2">
    <name type="scientific">Aristolochia fimbriata</name>
    <name type="common">White veined hardy Dutchman's pipe vine</name>
    <dbReference type="NCBI Taxonomy" id="158543"/>
    <lineage>
        <taxon>Eukaryota</taxon>
        <taxon>Viridiplantae</taxon>
        <taxon>Streptophyta</taxon>
        <taxon>Embryophyta</taxon>
        <taxon>Tracheophyta</taxon>
        <taxon>Spermatophyta</taxon>
        <taxon>Magnoliopsida</taxon>
        <taxon>Magnoliidae</taxon>
        <taxon>Piperales</taxon>
        <taxon>Aristolochiaceae</taxon>
        <taxon>Aristolochia</taxon>
    </lineage>
</organism>